<evidence type="ECO:0000313" key="1">
    <source>
        <dbReference type="EMBL" id="BBY66065.1"/>
    </source>
</evidence>
<accession>A0A7I7TCI4</accession>
<proteinExistence type="predicted"/>
<reference evidence="1 2" key="1">
    <citation type="journal article" date="2019" name="Emerg. Microbes Infect.">
        <title>Comprehensive subspecies identification of 175 nontuberculous mycobacteria species based on 7547 genomic profiles.</title>
        <authorList>
            <person name="Matsumoto Y."/>
            <person name="Kinjo T."/>
            <person name="Motooka D."/>
            <person name="Nabeya D."/>
            <person name="Jung N."/>
            <person name="Uechi K."/>
            <person name="Horii T."/>
            <person name="Iida T."/>
            <person name="Fujita J."/>
            <person name="Nakamura S."/>
        </authorList>
    </citation>
    <scope>NUCLEOTIDE SEQUENCE [LARGE SCALE GENOMIC DNA]</scope>
    <source>
        <strain evidence="1 2">JCM 30396</strain>
    </source>
</reference>
<dbReference type="KEGG" id="mhev:MHEL_43080"/>
<organism evidence="1 2">
    <name type="scientific">Mycolicibacterium helvum</name>
    <dbReference type="NCBI Taxonomy" id="1534349"/>
    <lineage>
        <taxon>Bacteria</taxon>
        <taxon>Bacillati</taxon>
        <taxon>Actinomycetota</taxon>
        <taxon>Actinomycetes</taxon>
        <taxon>Mycobacteriales</taxon>
        <taxon>Mycobacteriaceae</taxon>
        <taxon>Mycolicibacterium</taxon>
    </lineage>
</organism>
<dbReference type="Proteomes" id="UP000467148">
    <property type="component" value="Chromosome"/>
</dbReference>
<sequence>MIWAGSVSVKQRVIGNPVTLTPPASSSDVLKVGAKATTRMVAFQVLVGVWVEILTCGATGAHRANERYISAGRFGYHTSAVKGASVPAGTCRTGGYGGYG</sequence>
<name>A0A7I7TCI4_9MYCO</name>
<evidence type="ECO:0000313" key="2">
    <source>
        <dbReference type="Proteomes" id="UP000467148"/>
    </source>
</evidence>
<dbReference type="AlphaFoldDB" id="A0A7I7TCI4"/>
<gene>
    <name evidence="1" type="ORF">MHEL_43080</name>
</gene>
<protein>
    <submittedName>
        <fullName evidence="1">Uncharacterized protein</fullName>
    </submittedName>
</protein>
<keyword evidence="2" id="KW-1185">Reference proteome</keyword>
<dbReference type="EMBL" id="AP022596">
    <property type="protein sequence ID" value="BBY66065.1"/>
    <property type="molecule type" value="Genomic_DNA"/>
</dbReference>